<dbReference type="SMART" id="SM00355">
    <property type="entry name" value="ZnF_C2H2"/>
    <property type="match status" value="3"/>
</dbReference>
<feature type="region of interest" description="Disordered" evidence="11">
    <location>
        <begin position="66"/>
        <end position="100"/>
    </location>
</feature>
<name>A0ABQ0FMX4_APOSI</name>
<evidence type="ECO:0000256" key="4">
    <source>
        <dbReference type="ARBA" id="ARBA00022737"/>
    </source>
</evidence>
<accession>A0ABQ0FMX4</accession>
<keyword evidence="15" id="KW-1185">Reference proteome</keyword>
<keyword evidence="3" id="KW-0479">Metal-binding</keyword>
<evidence type="ECO:0000256" key="3">
    <source>
        <dbReference type="ARBA" id="ARBA00022723"/>
    </source>
</evidence>
<dbReference type="Pfam" id="PF01352">
    <property type="entry name" value="KRAB"/>
    <property type="match status" value="1"/>
</dbReference>
<dbReference type="PROSITE" id="PS00028">
    <property type="entry name" value="ZINC_FINGER_C2H2_1"/>
    <property type="match status" value="3"/>
</dbReference>
<dbReference type="PANTHER" id="PTHR24384">
    <property type="entry name" value="FINGER PUTATIVE TRANSCRIPTION FACTOR FAMILY-RELATED"/>
    <property type="match status" value="1"/>
</dbReference>
<comment type="similarity">
    <text evidence="2">Belongs to the krueppel C2H2-type zinc-finger protein family.</text>
</comment>
<sequence length="280" mass="33041">MGLLTFRDVAVEFSVEEWECLTCTQRDLYRDVVMENYSNLVFIVIILNVRRSWIKEKAHCPQAFDSQEKSSKCNDPVKMTHESSQGTPSRTKHKDESFKASHLNRKTIGKTGDEPCKFQDCVNSLNLCSIISQNGRIQKEQSAREYENLFEAKHKIILKQSNNSGKNPHNCRKCRKCFKVYSSVCRHQRAHTRDKSYTCIHCSESFLHLSQLKLHYKIHYGHYSCKCCKCFYHKSNLERYYRFYRCGNTYKCSDCGKSFIYYSQIRRHQRSHTGEKTLQM</sequence>
<evidence type="ECO:0000256" key="2">
    <source>
        <dbReference type="ARBA" id="ARBA00006991"/>
    </source>
</evidence>
<evidence type="ECO:0000256" key="1">
    <source>
        <dbReference type="ARBA" id="ARBA00004123"/>
    </source>
</evidence>
<comment type="caution">
    <text evidence="14">The sequence shown here is derived from an EMBL/GenBank/DDBJ whole genome shotgun (WGS) entry which is preliminary data.</text>
</comment>
<evidence type="ECO:0000256" key="6">
    <source>
        <dbReference type="ARBA" id="ARBA00022833"/>
    </source>
</evidence>
<keyword evidence="7" id="KW-0805">Transcription regulation</keyword>
<dbReference type="Gene3D" id="6.10.140.140">
    <property type="match status" value="1"/>
</dbReference>
<evidence type="ECO:0000313" key="15">
    <source>
        <dbReference type="Proteomes" id="UP001623349"/>
    </source>
</evidence>
<evidence type="ECO:0000259" key="12">
    <source>
        <dbReference type="PROSITE" id="PS50157"/>
    </source>
</evidence>
<dbReference type="PANTHER" id="PTHR24384:SF246">
    <property type="entry name" value="GENE, 19965-RELATED"/>
    <property type="match status" value="1"/>
</dbReference>
<evidence type="ECO:0000259" key="13">
    <source>
        <dbReference type="PROSITE" id="PS50805"/>
    </source>
</evidence>
<reference evidence="14 15" key="1">
    <citation type="submission" date="2024-08" db="EMBL/GenBank/DDBJ databases">
        <title>The draft genome of Apodemus speciosus.</title>
        <authorList>
            <person name="Nabeshima K."/>
            <person name="Suzuki S."/>
            <person name="Onuma M."/>
        </authorList>
    </citation>
    <scope>NUCLEOTIDE SEQUENCE [LARGE SCALE GENOMIC DNA]</scope>
    <source>
        <strain evidence="14">IB14-021</strain>
    </source>
</reference>
<evidence type="ECO:0000256" key="11">
    <source>
        <dbReference type="SAM" id="MobiDB-lite"/>
    </source>
</evidence>
<dbReference type="InterPro" id="IPR013087">
    <property type="entry name" value="Znf_C2H2_type"/>
</dbReference>
<organism evidence="14 15">
    <name type="scientific">Apodemus speciosus</name>
    <name type="common">Large Japanese field mouse</name>
    <dbReference type="NCBI Taxonomy" id="105296"/>
    <lineage>
        <taxon>Eukaryota</taxon>
        <taxon>Metazoa</taxon>
        <taxon>Chordata</taxon>
        <taxon>Craniata</taxon>
        <taxon>Vertebrata</taxon>
        <taxon>Euteleostomi</taxon>
        <taxon>Mammalia</taxon>
        <taxon>Eutheria</taxon>
        <taxon>Euarchontoglires</taxon>
        <taxon>Glires</taxon>
        <taxon>Rodentia</taxon>
        <taxon>Myomorpha</taxon>
        <taxon>Muroidea</taxon>
        <taxon>Muridae</taxon>
        <taxon>Murinae</taxon>
        <taxon>Apodemus</taxon>
    </lineage>
</organism>
<dbReference type="EMBL" id="BAAFST010000017">
    <property type="protein sequence ID" value="GAB1300602.1"/>
    <property type="molecule type" value="Genomic_DNA"/>
</dbReference>
<evidence type="ECO:0000256" key="10">
    <source>
        <dbReference type="PROSITE-ProRule" id="PRU00042"/>
    </source>
</evidence>
<feature type="domain" description="C2H2-type" evidence="12">
    <location>
        <begin position="169"/>
        <end position="196"/>
    </location>
</feature>
<protein>
    <submittedName>
        <fullName evidence="14">A630033E08Rik protein</fullName>
    </submittedName>
</protein>
<keyword evidence="8" id="KW-0238">DNA-binding</keyword>
<dbReference type="Proteomes" id="UP001623349">
    <property type="component" value="Unassembled WGS sequence"/>
</dbReference>
<keyword evidence="6" id="KW-0862">Zinc</keyword>
<keyword evidence="5 10" id="KW-0863">Zinc-finger</keyword>
<feature type="domain" description="KRAB" evidence="13">
    <location>
        <begin position="4"/>
        <end position="76"/>
    </location>
</feature>
<feature type="domain" description="C2H2-type" evidence="12">
    <location>
        <begin position="197"/>
        <end position="224"/>
    </location>
</feature>
<evidence type="ECO:0000256" key="9">
    <source>
        <dbReference type="ARBA" id="ARBA00023163"/>
    </source>
</evidence>
<dbReference type="InterPro" id="IPR036236">
    <property type="entry name" value="Znf_C2H2_sf"/>
</dbReference>
<evidence type="ECO:0000256" key="5">
    <source>
        <dbReference type="ARBA" id="ARBA00022771"/>
    </source>
</evidence>
<dbReference type="PROSITE" id="PS50805">
    <property type="entry name" value="KRAB"/>
    <property type="match status" value="1"/>
</dbReference>
<dbReference type="CDD" id="cd07765">
    <property type="entry name" value="KRAB_A-box"/>
    <property type="match status" value="1"/>
</dbReference>
<evidence type="ECO:0000256" key="8">
    <source>
        <dbReference type="ARBA" id="ARBA00023125"/>
    </source>
</evidence>
<evidence type="ECO:0000256" key="7">
    <source>
        <dbReference type="ARBA" id="ARBA00023015"/>
    </source>
</evidence>
<proteinExistence type="inferred from homology"/>
<dbReference type="InterPro" id="IPR001909">
    <property type="entry name" value="KRAB"/>
</dbReference>
<gene>
    <name evidence="14" type="ORF">APTSU1_001584000</name>
</gene>
<comment type="subcellular location">
    <subcellularLocation>
        <location evidence="1">Nucleus</location>
    </subcellularLocation>
</comment>
<keyword evidence="9" id="KW-0804">Transcription</keyword>
<dbReference type="Gene3D" id="3.30.160.60">
    <property type="entry name" value="Classic Zinc Finger"/>
    <property type="match status" value="3"/>
</dbReference>
<dbReference type="InterPro" id="IPR036051">
    <property type="entry name" value="KRAB_dom_sf"/>
</dbReference>
<evidence type="ECO:0000313" key="14">
    <source>
        <dbReference type="EMBL" id="GAB1300602.1"/>
    </source>
</evidence>
<dbReference type="PROSITE" id="PS50157">
    <property type="entry name" value="ZINC_FINGER_C2H2_2"/>
    <property type="match status" value="3"/>
</dbReference>
<feature type="domain" description="C2H2-type" evidence="12">
    <location>
        <begin position="250"/>
        <end position="277"/>
    </location>
</feature>
<dbReference type="Pfam" id="PF00096">
    <property type="entry name" value="zf-C2H2"/>
    <property type="match status" value="1"/>
</dbReference>
<dbReference type="SUPFAM" id="SSF57667">
    <property type="entry name" value="beta-beta-alpha zinc fingers"/>
    <property type="match status" value="2"/>
</dbReference>
<keyword evidence="4" id="KW-0677">Repeat</keyword>
<dbReference type="SUPFAM" id="SSF109640">
    <property type="entry name" value="KRAB domain (Kruppel-associated box)"/>
    <property type="match status" value="1"/>
</dbReference>
<dbReference type="SMART" id="SM00349">
    <property type="entry name" value="KRAB"/>
    <property type="match status" value="1"/>
</dbReference>
<dbReference type="InterPro" id="IPR050752">
    <property type="entry name" value="C2H2-ZF_domain"/>
</dbReference>